<dbReference type="STRING" id="497964.CfE428DRAFT_0146"/>
<name>B4CTY3_9BACT</name>
<dbReference type="Proteomes" id="UP000005824">
    <property type="component" value="Unassembled WGS sequence"/>
</dbReference>
<dbReference type="InParanoid" id="B4CTY3"/>
<comment type="caution">
    <text evidence="1">The sequence shown here is derived from an EMBL/GenBank/DDBJ whole genome shotgun (WGS) entry which is preliminary data.</text>
</comment>
<evidence type="ECO:0000313" key="2">
    <source>
        <dbReference type="Proteomes" id="UP000005824"/>
    </source>
</evidence>
<protein>
    <submittedName>
        <fullName evidence="1">Uncharacterized protein</fullName>
    </submittedName>
</protein>
<sequence length="415" mass="46631">MSWIDNGVIRLGVDLQLGGSITWLSRSGDHPNVINSFDLGREIQMSYYAGPVPFIVGEKRPSKYWEGLGWNPIQAGDAFHHRPRLLEQRNDGHSLYVKCIPMQWPLDDVPGECTFESWLELDGPVVHARCRLVNARSDHTLYPPRGQELPAVYTNGPWYRIISYTGAKPFTNEAVSQLEAMPPPRWNKWDATENWSALVDDSGRGLGVWNPGCVHFVGGFNTKPGAGGPKDNPCGYLAPGRLEMLDHNITHEYRYDLVLGTVEEIRAHVYRQPRAEFPAWQFAADRQGWHYERALDSGWPIHDALDVQLNQDDPAIISPRFVASAENAPVLIIEAAFEGVAAPRAQIFWSSLEQPGFVEKRSLRFEGKSDGAFHEYRVRLADSPEYRGAITQLRFDPADHAGGAVRIRAIHFAGE</sequence>
<reference evidence="1 2" key="1">
    <citation type="journal article" date="2011" name="J. Bacteriol.">
        <title>Genome sequence of Chthoniobacter flavus Ellin428, an aerobic heterotrophic soil bacterium.</title>
        <authorList>
            <person name="Kant R."/>
            <person name="van Passel M.W."/>
            <person name="Palva A."/>
            <person name="Lucas S."/>
            <person name="Lapidus A."/>
            <person name="Glavina Del Rio T."/>
            <person name="Dalin E."/>
            <person name="Tice H."/>
            <person name="Bruce D."/>
            <person name="Goodwin L."/>
            <person name="Pitluck S."/>
            <person name="Larimer F.W."/>
            <person name="Land M.L."/>
            <person name="Hauser L."/>
            <person name="Sangwan P."/>
            <person name="de Vos W.M."/>
            <person name="Janssen P.H."/>
            <person name="Smidt H."/>
        </authorList>
    </citation>
    <scope>NUCLEOTIDE SEQUENCE [LARGE SCALE GENOMIC DNA]</scope>
    <source>
        <strain evidence="1 2">Ellin428</strain>
    </source>
</reference>
<dbReference type="eggNOG" id="ENOG502ZB47">
    <property type="taxonomic scope" value="Bacteria"/>
</dbReference>
<proteinExistence type="predicted"/>
<organism evidence="1 2">
    <name type="scientific">Chthoniobacter flavus Ellin428</name>
    <dbReference type="NCBI Taxonomy" id="497964"/>
    <lineage>
        <taxon>Bacteria</taxon>
        <taxon>Pseudomonadati</taxon>
        <taxon>Verrucomicrobiota</taxon>
        <taxon>Spartobacteria</taxon>
        <taxon>Chthoniobacterales</taxon>
        <taxon>Chthoniobacteraceae</taxon>
        <taxon>Chthoniobacter</taxon>
    </lineage>
</organism>
<accession>B4CTY3</accession>
<dbReference type="AlphaFoldDB" id="B4CTY3"/>
<gene>
    <name evidence="1" type="ORF">CfE428DRAFT_0146</name>
</gene>
<evidence type="ECO:0000313" key="1">
    <source>
        <dbReference type="EMBL" id="EDY22021.1"/>
    </source>
</evidence>
<dbReference type="EMBL" id="ABVL01000001">
    <property type="protein sequence ID" value="EDY22021.1"/>
    <property type="molecule type" value="Genomic_DNA"/>
</dbReference>
<keyword evidence="2" id="KW-1185">Reference proteome</keyword>